<reference evidence="2" key="2">
    <citation type="submission" date="2025-09" db="UniProtKB">
        <authorList>
            <consortium name="Ensembl"/>
        </authorList>
    </citation>
    <scope>IDENTIFICATION</scope>
</reference>
<feature type="chain" id="PRO_5017341058" evidence="1">
    <location>
        <begin position="26"/>
        <end position="126"/>
    </location>
</feature>
<protein>
    <submittedName>
        <fullName evidence="2">Uncharacterized protein</fullName>
    </submittedName>
</protein>
<accession>A0A3B3V1A5</accession>
<sequence length="126" mass="14657">MFLLARHFTYLACWLWSEGPDSAHGELMDNPSFVFTPERSPPPLQNLFKAHRSKPTWAELALQVSTEGQRRKSQKWMRASDVASKLWPNSLGIRTLLQKSESRAGWFVRESRVSDLLWDVRQDKEV</sequence>
<evidence type="ECO:0000313" key="3">
    <source>
        <dbReference type="Proteomes" id="UP000261500"/>
    </source>
</evidence>
<name>A0A3B3V1A5_9TELE</name>
<organism evidence="2 3">
    <name type="scientific">Poecilia latipinna</name>
    <name type="common">sailfin molly</name>
    <dbReference type="NCBI Taxonomy" id="48699"/>
    <lineage>
        <taxon>Eukaryota</taxon>
        <taxon>Metazoa</taxon>
        <taxon>Chordata</taxon>
        <taxon>Craniata</taxon>
        <taxon>Vertebrata</taxon>
        <taxon>Euteleostomi</taxon>
        <taxon>Actinopterygii</taxon>
        <taxon>Neopterygii</taxon>
        <taxon>Teleostei</taxon>
        <taxon>Neoteleostei</taxon>
        <taxon>Acanthomorphata</taxon>
        <taxon>Ovalentaria</taxon>
        <taxon>Atherinomorphae</taxon>
        <taxon>Cyprinodontiformes</taxon>
        <taxon>Poeciliidae</taxon>
        <taxon>Poeciliinae</taxon>
        <taxon>Poecilia</taxon>
    </lineage>
</organism>
<proteinExistence type="predicted"/>
<evidence type="ECO:0000313" key="2">
    <source>
        <dbReference type="Ensembl" id="ENSPLAP00000018671.1"/>
    </source>
</evidence>
<keyword evidence="1" id="KW-0732">Signal</keyword>
<dbReference type="AlphaFoldDB" id="A0A3B3V1A5"/>
<keyword evidence="3" id="KW-1185">Reference proteome</keyword>
<feature type="signal peptide" evidence="1">
    <location>
        <begin position="1"/>
        <end position="25"/>
    </location>
</feature>
<dbReference type="Ensembl" id="ENSPLAT00000028225.1">
    <property type="protein sequence ID" value="ENSPLAP00000018671.1"/>
    <property type="gene ID" value="ENSPLAG00000023372.1"/>
</dbReference>
<dbReference type="Proteomes" id="UP000261500">
    <property type="component" value="Unplaced"/>
</dbReference>
<reference evidence="2" key="1">
    <citation type="submission" date="2025-08" db="UniProtKB">
        <authorList>
            <consortium name="Ensembl"/>
        </authorList>
    </citation>
    <scope>IDENTIFICATION</scope>
</reference>
<evidence type="ECO:0000256" key="1">
    <source>
        <dbReference type="SAM" id="SignalP"/>
    </source>
</evidence>